<keyword evidence="1" id="KW-0812">Transmembrane</keyword>
<keyword evidence="1" id="KW-0472">Membrane</keyword>
<keyword evidence="1" id="KW-1133">Transmembrane helix</keyword>
<dbReference type="AlphaFoldDB" id="A0A0H2QX48"/>
<sequence length="179" mass="19775">LFGVGLVFLILTRGAELILKFALLLVRTTLYLIWTVLSNVWKIFCPTRAPNLQAPVAADLATVCESALQIQRGNTYPAGDGAGVFEFESSRSFSLQSNVYYSVRSEAMPIDGLAFLRHGVDHPNGRAPEERGVSGNEMALYFLLALEIVIISLVWTAFALFANSLFSFFDDVNEFLAKM</sequence>
<evidence type="ECO:0000313" key="3">
    <source>
        <dbReference type="Proteomes" id="UP000053477"/>
    </source>
</evidence>
<feature type="non-terminal residue" evidence="2">
    <location>
        <position position="1"/>
    </location>
</feature>
<protein>
    <submittedName>
        <fullName evidence="2">Uncharacterized protein</fullName>
    </submittedName>
</protein>
<organism evidence="2 3">
    <name type="scientific">Schizopora paradoxa</name>
    <dbReference type="NCBI Taxonomy" id="27342"/>
    <lineage>
        <taxon>Eukaryota</taxon>
        <taxon>Fungi</taxon>
        <taxon>Dikarya</taxon>
        <taxon>Basidiomycota</taxon>
        <taxon>Agaricomycotina</taxon>
        <taxon>Agaricomycetes</taxon>
        <taxon>Hymenochaetales</taxon>
        <taxon>Schizoporaceae</taxon>
        <taxon>Schizopora</taxon>
    </lineage>
</organism>
<gene>
    <name evidence="2" type="ORF">SCHPADRAFT_897238</name>
</gene>
<name>A0A0H2QX48_9AGAM</name>
<dbReference type="EMBL" id="KQ086671">
    <property type="protein sequence ID" value="KLO04160.1"/>
    <property type="molecule type" value="Genomic_DNA"/>
</dbReference>
<feature type="transmembrane region" description="Helical" evidence="1">
    <location>
        <begin position="140"/>
        <end position="169"/>
    </location>
</feature>
<evidence type="ECO:0000313" key="2">
    <source>
        <dbReference type="EMBL" id="KLO04160.1"/>
    </source>
</evidence>
<keyword evidence="3" id="KW-1185">Reference proteome</keyword>
<reference evidence="2 3" key="1">
    <citation type="submission" date="2015-04" db="EMBL/GenBank/DDBJ databases">
        <title>Complete genome sequence of Schizopora paradoxa KUC8140, a cosmopolitan wood degrader in East Asia.</title>
        <authorList>
            <consortium name="DOE Joint Genome Institute"/>
            <person name="Min B."/>
            <person name="Park H."/>
            <person name="Jang Y."/>
            <person name="Kim J.-J."/>
            <person name="Kim K.H."/>
            <person name="Pangilinan J."/>
            <person name="Lipzen A."/>
            <person name="Riley R."/>
            <person name="Grigoriev I.V."/>
            <person name="Spatafora J.W."/>
            <person name="Choi I.-G."/>
        </authorList>
    </citation>
    <scope>NUCLEOTIDE SEQUENCE [LARGE SCALE GENOMIC DNA]</scope>
    <source>
        <strain evidence="2 3">KUC8140</strain>
    </source>
</reference>
<dbReference type="InParanoid" id="A0A0H2QX48"/>
<dbReference type="Proteomes" id="UP000053477">
    <property type="component" value="Unassembled WGS sequence"/>
</dbReference>
<accession>A0A0H2QX48</accession>
<proteinExistence type="predicted"/>
<evidence type="ECO:0000256" key="1">
    <source>
        <dbReference type="SAM" id="Phobius"/>
    </source>
</evidence>